<accession>A0A8S5MFE2</accession>
<dbReference type="SMART" id="SM00257">
    <property type="entry name" value="LysM"/>
    <property type="match status" value="2"/>
</dbReference>
<evidence type="ECO:0000256" key="4">
    <source>
        <dbReference type="SAM" id="MobiDB-lite"/>
    </source>
</evidence>
<comment type="catalytic activity">
    <reaction evidence="1">
        <text>Hydrolysis of (1-&gt;4)-beta-linkages between N-acetylmuramic acid and N-acetyl-D-glucosamine residues in a peptidoglycan and between N-acetyl-D-glucosamine residues in chitodextrins.</text>
        <dbReference type="EC" id="3.2.1.17"/>
    </reaction>
</comment>
<dbReference type="PROSITE" id="PS51904">
    <property type="entry name" value="GLYCOSYL_HYDROL_F25_2"/>
    <property type="match status" value="1"/>
</dbReference>
<dbReference type="InterPro" id="IPR036779">
    <property type="entry name" value="LysM_dom_sf"/>
</dbReference>
<reference evidence="6" key="1">
    <citation type="journal article" date="2021" name="Proc. Natl. Acad. Sci. U.S.A.">
        <title>A Catalog of Tens of Thousands of Viruses from Human Metagenomes Reveals Hidden Associations with Chronic Diseases.</title>
        <authorList>
            <person name="Tisza M.J."/>
            <person name="Buck C.B."/>
        </authorList>
    </citation>
    <scope>NUCLEOTIDE SEQUENCE</scope>
    <source>
        <strain evidence="6">CtCVD13</strain>
    </source>
</reference>
<sequence>MDKVFGIDISTYQGGINLATAKAEGVKFALLRAGFTGYGNGVSKSVDNQFENHYRNAKANGLGVGAYWFSRATTYENGKAEAEYMYNNCLKGKQFEYPIAIDVEDSYYQAKAGKQAVTNAIKGFCEYLEAKGYYVCIYANSNWFKNYMDLSQLTKYDKWVANWGTSRPSSPAGGLWQFGGETNRIRTNKVAGMTVDQNYAFYDYPAIMKQKGLNGFSANADVKPQDPVTPTPQPTPAPSNDTIYVVKAGDTLSGIASKYGTTYQTLAAYNNISNPNLIYVGQQIKIPGNGTTTNTTTNNSKTYTVKSGDTLSGIASKYGTTWQKIYNDNRSVIGSNPNLIKPGQVLTIK</sequence>
<evidence type="ECO:0000259" key="5">
    <source>
        <dbReference type="PROSITE" id="PS51782"/>
    </source>
</evidence>
<dbReference type="GO" id="GO:0003796">
    <property type="term" value="F:lysozyme activity"/>
    <property type="evidence" value="ECO:0007669"/>
    <property type="project" value="UniProtKB-EC"/>
</dbReference>
<dbReference type="SUPFAM" id="SSF54106">
    <property type="entry name" value="LysM domain"/>
    <property type="match status" value="2"/>
</dbReference>
<dbReference type="GO" id="GO:0008932">
    <property type="term" value="F:lytic endotransglycosylase activity"/>
    <property type="evidence" value="ECO:0007669"/>
    <property type="project" value="TreeGrafter"/>
</dbReference>
<dbReference type="EMBL" id="BK014894">
    <property type="protein sequence ID" value="DAD81053.1"/>
    <property type="molecule type" value="Genomic_DNA"/>
</dbReference>
<dbReference type="GO" id="GO:0009253">
    <property type="term" value="P:peptidoglycan catabolic process"/>
    <property type="evidence" value="ECO:0007669"/>
    <property type="project" value="InterPro"/>
</dbReference>
<dbReference type="GO" id="GO:0016998">
    <property type="term" value="P:cell wall macromolecule catabolic process"/>
    <property type="evidence" value="ECO:0007669"/>
    <property type="project" value="InterPro"/>
</dbReference>
<feature type="domain" description="LysM" evidence="5">
    <location>
        <begin position="242"/>
        <end position="286"/>
    </location>
</feature>
<feature type="domain" description="LysM" evidence="5">
    <location>
        <begin position="301"/>
        <end position="348"/>
    </location>
</feature>
<dbReference type="PROSITE" id="PS51782">
    <property type="entry name" value="LYSM"/>
    <property type="match status" value="2"/>
</dbReference>
<dbReference type="InterPro" id="IPR018392">
    <property type="entry name" value="LysM"/>
</dbReference>
<evidence type="ECO:0000256" key="3">
    <source>
        <dbReference type="ARBA" id="ARBA00012732"/>
    </source>
</evidence>
<dbReference type="Pfam" id="PF01476">
    <property type="entry name" value="LysM"/>
    <property type="match status" value="2"/>
</dbReference>
<dbReference type="SUPFAM" id="SSF51445">
    <property type="entry name" value="(Trans)glycosidases"/>
    <property type="match status" value="1"/>
</dbReference>
<dbReference type="Pfam" id="PF01183">
    <property type="entry name" value="Glyco_hydro_25"/>
    <property type="match status" value="1"/>
</dbReference>
<evidence type="ECO:0000313" key="6">
    <source>
        <dbReference type="EMBL" id="DAD81053.1"/>
    </source>
</evidence>
<evidence type="ECO:0000256" key="1">
    <source>
        <dbReference type="ARBA" id="ARBA00000632"/>
    </source>
</evidence>
<comment type="similarity">
    <text evidence="2">Belongs to the glycosyl hydrolase 25 family.</text>
</comment>
<dbReference type="EC" id="3.2.1.17" evidence="3"/>
<dbReference type="CDD" id="cd00118">
    <property type="entry name" value="LysM"/>
    <property type="match status" value="2"/>
</dbReference>
<dbReference type="Gene3D" id="3.10.350.10">
    <property type="entry name" value="LysM domain"/>
    <property type="match status" value="2"/>
</dbReference>
<dbReference type="InterPro" id="IPR017853">
    <property type="entry name" value="GH"/>
</dbReference>
<dbReference type="InterPro" id="IPR002053">
    <property type="entry name" value="Glyco_hydro_25"/>
</dbReference>
<organism evidence="6">
    <name type="scientific">Siphoviridae sp. ctCVD13</name>
    <dbReference type="NCBI Taxonomy" id="2826194"/>
    <lineage>
        <taxon>Viruses</taxon>
        <taxon>Duplodnaviria</taxon>
        <taxon>Heunggongvirae</taxon>
        <taxon>Uroviricota</taxon>
        <taxon>Caudoviricetes</taxon>
    </lineage>
</organism>
<name>A0A8S5MFE2_9CAUD</name>
<feature type="region of interest" description="Disordered" evidence="4">
    <location>
        <begin position="219"/>
        <end position="241"/>
    </location>
</feature>
<feature type="compositionally biased region" description="Pro residues" evidence="4">
    <location>
        <begin position="227"/>
        <end position="237"/>
    </location>
</feature>
<dbReference type="Gene3D" id="3.20.20.80">
    <property type="entry name" value="Glycosidases"/>
    <property type="match status" value="1"/>
</dbReference>
<proteinExistence type="inferred from homology"/>
<dbReference type="PANTHER" id="PTHR33734:SF22">
    <property type="entry name" value="MEMBRANE-BOUND LYTIC MUREIN TRANSGLYCOSYLASE D"/>
    <property type="match status" value="1"/>
</dbReference>
<evidence type="ECO:0000256" key="2">
    <source>
        <dbReference type="ARBA" id="ARBA00010646"/>
    </source>
</evidence>
<protein>
    <recommendedName>
        <fullName evidence="3">lysozyme</fullName>
        <ecNumber evidence="3">3.2.1.17</ecNumber>
    </recommendedName>
</protein>
<dbReference type="PANTHER" id="PTHR33734">
    <property type="entry name" value="LYSM DOMAIN-CONTAINING GPI-ANCHORED PROTEIN 2"/>
    <property type="match status" value="1"/>
</dbReference>